<proteinExistence type="predicted"/>
<dbReference type="Proteomes" id="UP001390339">
    <property type="component" value="Unassembled WGS sequence"/>
</dbReference>
<keyword evidence="2" id="KW-1185">Reference proteome</keyword>
<evidence type="ECO:0000313" key="2">
    <source>
        <dbReference type="Proteomes" id="UP001390339"/>
    </source>
</evidence>
<dbReference type="EMBL" id="JAPCWZ010000002">
    <property type="protein sequence ID" value="KAK8877719.1"/>
    <property type="molecule type" value="Genomic_DNA"/>
</dbReference>
<name>A0ABR2JIX3_9PEZI</name>
<sequence length="139" mass="15763">MYLRNVPTFQHPASPVSAFISHFHGKHAVPNLKVLQMPRLKRPAGNGTSFANRHDRMNSHDARPDHPVPNKIPLQDTRIWFLAATVRGDAFFYVQSTSMEHVNLSSIRNVYIDALLCRALEINKVQNLDDLTAKYCDGL</sequence>
<organism evidence="1 2">
    <name type="scientific">Apiospora arundinis</name>
    <dbReference type="NCBI Taxonomy" id="335852"/>
    <lineage>
        <taxon>Eukaryota</taxon>
        <taxon>Fungi</taxon>
        <taxon>Dikarya</taxon>
        <taxon>Ascomycota</taxon>
        <taxon>Pezizomycotina</taxon>
        <taxon>Sordariomycetes</taxon>
        <taxon>Xylariomycetidae</taxon>
        <taxon>Amphisphaeriales</taxon>
        <taxon>Apiosporaceae</taxon>
        <taxon>Apiospora</taxon>
    </lineage>
</organism>
<evidence type="ECO:0000313" key="1">
    <source>
        <dbReference type="EMBL" id="KAK8877719.1"/>
    </source>
</evidence>
<gene>
    <name evidence="1" type="ORF">PGQ11_002665</name>
</gene>
<protein>
    <submittedName>
        <fullName evidence="1">Uncharacterized protein</fullName>
    </submittedName>
</protein>
<reference evidence="1 2" key="1">
    <citation type="journal article" date="2024" name="IMA Fungus">
        <title>Apiospora arundinis, a panoply of carbohydrate-active enzymes and secondary metabolites.</title>
        <authorList>
            <person name="Sorensen T."/>
            <person name="Petersen C."/>
            <person name="Muurmann A.T."/>
            <person name="Christiansen J.V."/>
            <person name="Brundto M.L."/>
            <person name="Overgaard C.K."/>
            <person name="Boysen A.T."/>
            <person name="Wollenberg R.D."/>
            <person name="Larsen T.O."/>
            <person name="Sorensen J.L."/>
            <person name="Nielsen K.L."/>
            <person name="Sondergaard T.E."/>
        </authorList>
    </citation>
    <scope>NUCLEOTIDE SEQUENCE [LARGE SCALE GENOMIC DNA]</scope>
    <source>
        <strain evidence="1 2">AAU 773</strain>
    </source>
</reference>
<comment type="caution">
    <text evidence="1">The sequence shown here is derived from an EMBL/GenBank/DDBJ whole genome shotgun (WGS) entry which is preliminary data.</text>
</comment>
<accession>A0ABR2JIX3</accession>